<sequence length="627" mass="71109">MISESTSPLEILQRHWGYSSFRPGQLDIIQALLDGQDVLALLPTGAGKSICYQVPGLLRKGLTVVISPLIALMKDQVFQLERRNIRAAAIYSGVSSPTDILNNAIDGKYDFLYVSPERVQTRAFQNAMNYLKIGLLAIDEAHCISKWGHDFRPAYLALHDFRNGKYPIVALTATATNEVRNDIITGLGLKNVRQVVQSFARPNLNYRVQYAEDKNEQLIQVLQENPGASIIYTRTRKRTSEIANFLNKNGIPANYYHAGLDLEKRNEIQDAWIKTPKGIVVSTNAFGMGIDKADVRTVIHYDICDNLEAYYQESGRAGRDGLISQAILLYHPADDRILQKQLELKYPPTEFQRKVYRNVCSYLQVPEGESDPAGHIFHLQDFCSTFGLEPLPTHNALKLLEYQNFIALSEAYHQPSKAKVLYRAEALERFQENNPKYAHFLSTLLRINGGEIFQTFKEISESELAYATGSSYGNCVEILQFLHRQNVISYQAQTAAPRLTFIQYRYDAASLPIQVAALKWRKERDSKALEAMLAYAKLRHECRMAFIQQYFDERGAKPCGHCDNCKRESKPSPDIREKIYNLLPTTLDVLHRSFSGSEKEYAGKYIQIALQKGELQMDALGLIFVAK</sequence>
<evidence type="ECO:0000256" key="2">
    <source>
        <dbReference type="ARBA" id="ARBA00022723"/>
    </source>
</evidence>
<dbReference type="InterPro" id="IPR036388">
    <property type="entry name" value="WH-like_DNA-bd_sf"/>
</dbReference>
<keyword evidence="4" id="KW-0378">Hydrolase</keyword>
<evidence type="ECO:0000313" key="16">
    <source>
        <dbReference type="Proteomes" id="UP000007435"/>
    </source>
</evidence>
<dbReference type="GO" id="GO:0043138">
    <property type="term" value="F:3'-5' DNA helicase activity"/>
    <property type="evidence" value="ECO:0007669"/>
    <property type="project" value="UniProtKB-EC"/>
</dbReference>
<dbReference type="InterPro" id="IPR027417">
    <property type="entry name" value="P-loop_NTPase"/>
</dbReference>
<dbReference type="InterPro" id="IPR014001">
    <property type="entry name" value="Helicase_ATP-bd"/>
</dbReference>
<dbReference type="GO" id="GO:0016787">
    <property type="term" value="F:hydrolase activity"/>
    <property type="evidence" value="ECO:0007669"/>
    <property type="project" value="UniProtKB-KW"/>
</dbReference>
<dbReference type="GO" id="GO:0006310">
    <property type="term" value="P:DNA recombination"/>
    <property type="evidence" value="ECO:0007669"/>
    <property type="project" value="InterPro"/>
</dbReference>
<dbReference type="Pfam" id="PF16124">
    <property type="entry name" value="RecQ_Zn_bind"/>
    <property type="match status" value="1"/>
</dbReference>
<proteinExistence type="inferred from homology"/>
<dbReference type="KEGG" id="lby:Lbys_1113"/>
<dbReference type="GO" id="GO:0009378">
    <property type="term" value="F:four-way junction helicase activity"/>
    <property type="evidence" value="ECO:0007669"/>
    <property type="project" value="TreeGrafter"/>
</dbReference>
<evidence type="ECO:0000256" key="4">
    <source>
        <dbReference type="ARBA" id="ARBA00022801"/>
    </source>
</evidence>
<dbReference type="RefSeq" id="WP_013407885.1">
    <property type="nucleotide sequence ID" value="NC_014655.1"/>
</dbReference>
<evidence type="ECO:0000256" key="1">
    <source>
        <dbReference type="ARBA" id="ARBA00005446"/>
    </source>
</evidence>
<evidence type="ECO:0000256" key="3">
    <source>
        <dbReference type="ARBA" id="ARBA00022741"/>
    </source>
</evidence>
<dbReference type="STRING" id="649349.Lbys_1113"/>
<dbReference type="SMART" id="SM00487">
    <property type="entry name" value="DEXDc"/>
    <property type="match status" value="1"/>
</dbReference>
<dbReference type="InterPro" id="IPR032284">
    <property type="entry name" value="RecQ_Zn-bd"/>
</dbReference>
<evidence type="ECO:0000256" key="10">
    <source>
        <dbReference type="ARBA" id="ARBA00034808"/>
    </source>
</evidence>
<reference key="1">
    <citation type="submission" date="2010-11" db="EMBL/GenBank/DDBJ databases">
        <title>The complete genome of Leadbetterella byssophila DSM 17132.</title>
        <authorList>
            <consortium name="US DOE Joint Genome Institute (JGI-PGF)"/>
            <person name="Lucas S."/>
            <person name="Copeland A."/>
            <person name="Lapidus A."/>
            <person name="Glavina del Rio T."/>
            <person name="Dalin E."/>
            <person name="Tice H."/>
            <person name="Bruce D."/>
            <person name="Goodwin L."/>
            <person name="Pitluck S."/>
            <person name="Kyrpides N."/>
            <person name="Mavromatis K."/>
            <person name="Ivanova N."/>
            <person name="Teshima H."/>
            <person name="Brettin T."/>
            <person name="Detter J.C."/>
            <person name="Han C."/>
            <person name="Tapia R."/>
            <person name="Land M."/>
            <person name="Hauser L."/>
            <person name="Markowitz V."/>
            <person name="Cheng J.-F."/>
            <person name="Hugenholtz P."/>
            <person name="Woyke T."/>
            <person name="Wu D."/>
            <person name="Tindall B."/>
            <person name="Pomrenke H.G."/>
            <person name="Brambilla E."/>
            <person name="Klenk H.-P."/>
            <person name="Eisen J.A."/>
        </authorList>
    </citation>
    <scope>NUCLEOTIDE SEQUENCE [LARGE SCALE GENOMIC DNA]</scope>
    <source>
        <strain>DSM 17132</strain>
    </source>
</reference>
<feature type="domain" description="Helicase ATP-binding" evidence="13">
    <location>
        <begin position="29"/>
        <end position="193"/>
    </location>
</feature>
<dbReference type="EC" id="5.6.2.4" evidence="10"/>
<evidence type="ECO:0000256" key="6">
    <source>
        <dbReference type="ARBA" id="ARBA00022840"/>
    </source>
</evidence>
<keyword evidence="3" id="KW-0547">Nucleotide-binding</keyword>
<evidence type="ECO:0000256" key="11">
    <source>
        <dbReference type="ARBA" id="ARBA00044535"/>
    </source>
</evidence>
<dbReference type="GO" id="GO:0005737">
    <property type="term" value="C:cytoplasm"/>
    <property type="evidence" value="ECO:0007669"/>
    <property type="project" value="TreeGrafter"/>
</dbReference>
<dbReference type="InterPro" id="IPR001650">
    <property type="entry name" value="Helicase_C-like"/>
</dbReference>
<dbReference type="EMBL" id="CP002305">
    <property type="protein sequence ID" value="ADQ16835.1"/>
    <property type="molecule type" value="Genomic_DNA"/>
</dbReference>
<evidence type="ECO:0000259" key="14">
    <source>
        <dbReference type="PROSITE" id="PS51194"/>
    </source>
</evidence>
<gene>
    <name evidence="15" type="ordered locus">Lbys_1113</name>
</gene>
<dbReference type="AlphaFoldDB" id="E4RSZ6"/>
<keyword evidence="16" id="KW-1185">Reference proteome</keyword>
<dbReference type="GO" id="GO:0003677">
    <property type="term" value="F:DNA binding"/>
    <property type="evidence" value="ECO:0007669"/>
    <property type="project" value="UniProtKB-KW"/>
</dbReference>
<comment type="catalytic activity">
    <reaction evidence="9">
        <text>Couples ATP hydrolysis with the unwinding of duplex DNA by translocating in the 3'-5' direction.</text>
        <dbReference type="EC" id="5.6.2.4"/>
    </reaction>
</comment>
<evidence type="ECO:0000259" key="13">
    <source>
        <dbReference type="PROSITE" id="PS51192"/>
    </source>
</evidence>
<organism evidence="15 16">
    <name type="scientific">Leadbetterella byssophila (strain DSM 17132 / JCM 16389 / KACC 11308 / NBRC 106382 / 4M15)</name>
    <dbReference type="NCBI Taxonomy" id="649349"/>
    <lineage>
        <taxon>Bacteria</taxon>
        <taxon>Pseudomonadati</taxon>
        <taxon>Bacteroidota</taxon>
        <taxon>Cytophagia</taxon>
        <taxon>Cytophagales</taxon>
        <taxon>Leadbetterellaceae</taxon>
        <taxon>Leadbetterella</taxon>
    </lineage>
</organism>
<dbReference type="GO" id="GO:0046872">
    <property type="term" value="F:metal ion binding"/>
    <property type="evidence" value="ECO:0007669"/>
    <property type="project" value="UniProtKB-KW"/>
</dbReference>
<keyword evidence="8" id="KW-0413">Isomerase</keyword>
<dbReference type="SMART" id="SM00490">
    <property type="entry name" value="HELICc"/>
    <property type="match status" value="1"/>
</dbReference>
<dbReference type="InterPro" id="IPR011545">
    <property type="entry name" value="DEAD/DEAH_box_helicase_dom"/>
</dbReference>
<dbReference type="NCBIfam" id="TIGR00614">
    <property type="entry name" value="recQ_fam"/>
    <property type="match status" value="1"/>
</dbReference>
<dbReference type="PROSITE" id="PS51194">
    <property type="entry name" value="HELICASE_CTER"/>
    <property type="match status" value="1"/>
</dbReference>
<keyword evidence="2" id="KW-0479">Metal-binding</keyword>
<dbReference type="GO" id="GO:0006281">
    <property type="term" value="P:DNA repair"/>
    <property type="evidence" value="ECO:0007669"/>
    <property type="project" value="TreeGrafter"/>
</dbReference>
<dbReference type="Pfam" id="PF00271">
    <property type="entry name" value="Helicase_C"/>
    <property type="match status" value="1"/>
</dbReference>
<evidence type="ECO:0000256" key="9">
    <source>
        <dbReference type="ARBA" id="ARBA00034617"/>
    </source>
</evidence>
<dbReference type="Gene3D" id="3.40.50.300">
    <property type="entry name" value="P-loop containing nucleotide triphosphate hydrolases"/>
    <property type="match status" value="2"/>
</dbReference>
<dbReference type="eggNOG" id="COG0514">
    <property type="taxonomic scope" value="Bacteria"/>
</dbReference>
<protein>
    <recommendedName>
        <fullName evidence="11">ATP-dependent DNA helicase RecQ</fullName>
        <ecNumber evidence="10">5.6.2.4</ecNumber>
    </recommendedName>
    <alternativeName>
        <fullName evidence="12">DNA 3'-5' helicase RecQ</fullName>
    </alternativeName>
</protein>
<comment type="similarity">
    <text evidence="1">Belongs to the helicase family. RecQ subfamily.</text>
</comment>
<dbReference type="PANTHER" id="PTHR13710">
    <property type="entry name" value="DNA HELICASE RECQ FAMILY MEMBER"/>
    <property type="match status" value="1"/>
</dbReference>
<name>E4RSZ6_LEAB4</name>
<feature type="domain" description="Helicase C-terminal" evidence="14">
    <location>
        <begin position="214"/>
        <end position="367"/>
    </location>
</feature>
<evidence type="ECO:0000313" key="15">
    <source>
        <dbReference type="EMBL" id="ADQ16835.1"/>
    </source>
</evidence>
<dbReference type="Proteomes" id="UP000007435">
    <property type="component" value="Chromosome"/>
</dbReference>
<dbReference type="InterPro" id="IPR004589">
    <property type="entry name" value="DNA_helicase_ATP-dep_RecQ"/>
</dbReference>
<keyword evidence="5 15" id="KW-0347">Helicase</keyword>
<dbReference type="HOGENOM" id="CLU_001103_9_7_10"/>
<dbReference type="PROSITE" id="PS51192">
    <property type="entry name" value="HELICASE_ATP_BIND_1"/>
    <property type="match status" value="1"/>
</dbReference>
<dbReference type="Gene3D" id="1.10.10.10">
    <property type="entry name" value="Winged helix-like DNA-binding domain superfamily/Winged helix DNA-binding domain"/>
    <property type="match status" value="1"/>
</dbReference>
<dbReference type="FunFam" id="3.40.50.300:FF:001389">
    <property type="entry name" value="ATP-dependent DNA helicase RecQ"/>
    <property type="match status" value="1"/>
</dbReference>
<evidence type="ECO:0000256" key="12">
    <source>
        <dbReference type="ARBA" id="ARBA00044550"/>
    </source>
</evidence>
<evidence type="ECO:0000256" key="5">
    <source>
        <dbReference type="ARBA" id="ARBA00022806"/>
    </source>
</evidence>
<reference evidence="15 16" key="2">
    <citation type="journal article" date="2011" name="Stand. Genomic Sci.">
        <title>Complete genome sequence of Leadbetterella byssophila type strain (4M15).</title>
        <authorList>
            <person name="Abt B."/>
            <person name="Teshima H."/>
            <person name="Lucas S."/>
            <person name="Lapidus A."/>
            <person name="Del Rio T.G."/>
            <person name="Nolan M."/>
            <person name="Tice H."/>
            <person name="Cheng J.F."/>
            <person name="Pitluck S."/>
            <person name="Liolios K."/>
            <person name="Pagani I."/>
            <person name="Ivanova N."/>
            <person name="Mavromatis K."/>
            <person name="Pati A."/>
            <person name="Tapia R."/>
            <person name="Han C."/>
            <person name="Goodwin L."/>
            <person name="Chen A."/>
            <person name="Palaniappan K."/>
            <person name="Land M."/>
            <person name="Hauser L."/>
            <person name="Chang Y.J."/>
            <person name="Jeffries C.D."/>
            <person name="Rohde M."/>
            <person name="Goker M."/>
            <person name="Tindall B.J."/>
            <person name="Detter J.C."/>
            <person name="Woyke T."/>
            <person name="Bristow J."/>
            <person name="Eisen J.A."/>
            <person name="Markowitz V."/>
            <person name="Hugenholtz P."/>
            <person name="Klenk H.P."/>
            <person name="Kyrpides N.C."/>
        </authorList>
    </citation>
    <scope>NUCLEOTIDE SEQUENCE [LARGE SCALE GENOMIC DNA]</scope>
    <source>
        <strain evidence="16">DSM 17132 / JCM 16389 / KACC 11308 / NBRC 106382 / 4M15</strain>
    </source>
</reference>
<dbReference type="SUPFAM" id="SSF52540">
    <property type="entry name" value="P-loop containing nucleoside triphosphate hydrolases"/>
    <property type="match status" value="1"/>
</dbReference>
<dbReference type="CDD" id="cd17920">
    <property type="entry name" value="DEXHc_RecQ"/>
    <property type="match status" value="1"/>
</dbReference>
<dbReference type="Pfam" id="PF00270">
    <property type="entry name" value="DEAD"/>
    <property type="match status" value="1"/>
</dbReference>
<dbReference type="PANTHER" id="PTHR13710:SF105">
    <property type="entry name" value="ATP-DEPENDENT DNA HELICASE Q1"/>
    <property type="match status" value="1"/>
</dbReference>
<accession>E4RSZ6</accession>
<evidence type="ECO:0000256" key="7">
    <source>
        <dbReference type="ARBA" id="ARBA00023125"/>
    </source>
</evidence>
<dbReference type="GO" id="GO:0043590">
    <property type="term" value="C:bacterial nucleoid"/>
    <property type="evidence" value="ECO:0007669"/>
    <property type="project" value="TreeGrafter"/>
</dbReference>
<keyword evidence="7" id="KW-0238">DNA-binding</keyword>
<keyword evidence="6" id="KW-0067">ATP-binding</keyword>
<dbReference type="GO" id="GO:0030894">
    <property type="term" value="C:replisome"/>
    <property type="evidence" value="ECO:0007669"/>
    <property type="project" value="TreeGrafter"/>
</dbReference>
<evidence type="ECO:0000256" key="8">
    <source>
        <dbReference type="ARBA" id="ARBA00023235"/>
    </source>
</evidence>
<dbReference type="GO" id="GO:0005524">
    <property type="term" value="F:ATP binding"/>
    <property type="evidence" value="ECO:0007669"/>
    <property type="project" value="UniProtKB-KW"/>
</dbReference>